<name>A0A9X2EEX4_9NOCA</name>
<dbReference type="EMBL" id="JAMRXG010000037">
    <property type="protein sequence ID" value="MCM6779075.1"/>
    <property type="molecule type" value="Genomic_DNA"/>
</dbReference>
<comment type="caution">
    <text evidence="3">The sequence shown here is derived from an EMBL/GenBank/DDBJ whole genome shotgun (WGS) entry which is preliminary data.</text>
</comment>
<gene>
    <name evidence="3" type="ORF">NDR86_36920</name>
</gene>
<dbReference type="AlphaFoldDB" id="A0A9X2EEX4"/>
<keyword evidence="4" id="KW-1185">Reference proteome</keyword>
<keyword evidence="1" id="KW-0812">Transmembrane</keyword>
<evidence type="ECO:0000313" key="4">
    <source>
        <dbReference type="Proteomes" id="UP001139157"/>
    </source>
</evidence>
<feature type="transmembrane region" description="Helical" evidence="1">
    <location>
        <begin position="49"/>
        <end position="71"/>
    </location>
</feature>
<protein>
    <recommendedName>
        <fullName evidence="2">General stress protein 17M-like domain-containing protein</fullName>
    </recommendedName>
</protein>
<feature type="domain" description="General stress protein 17M-like" evidence="2">
    <location>
        <begin position="2"/>
        <end position="74"/>
    </location>
</feature>
<feature type="transmembrane region" description="Helical" evidence="1">
    <location>
        <begin position="77"/>
        <end position="100"/>
    </location>
</feature>
<dbReference type="Proteomes" id="UP001139157">
    <property type="component" value="Unassembled WGS sequence"/>
</dbReference>
<sequence>MAEFDTYAAAEEAVNKLSEKDFPVERATICGAGLRLVEHVLGRSTYPGAAVRGAAAGAWIGLVFGVFLALFTTSAVWWVATVGWAVLWGVVAGVVFGLVWRALPGERREFLSASELLADHYEVLVEPQFAEHARTLLNDLPTAPTSRSQ</sequence>
<dbReference type="Pfam" id="PF11181">
    <property type="entry name" value="YflT"/>
    <property type="match status" value="1"/>
</dbReference>
<keyword evidence="1" id="KW-0472">Membrane</keyword>
<evidence type="ECO:0000256" key="1">
    <source>
        <dbReference type="SAM" id="Phobius"/>
    </source>
</evidence>
<keyword evidence="1" id="KW-1133">Transmembrane helix</keyword>
<evidence type="ECO:0000313" key="3">
    <source>
        <dbReference type="EMBL" id="MCM6779075.1"/>
    </source>
</evidence>
<organism evidence="3 4">
    <name type="scientific">Nocardia pulmonis</name>
    <dbReference type="NCBI Taxonomy" id="2951408"/>
    <lineage>
        <taxon>Bacteria</taxon>
        <taxon>Bacillati</taxon>
        <taxon>Actinomycetota</taxon>
        <taxon>Actinomycetes</taxon>
        <taxon>Mycobacteriales</taxon>
        <taxon>Nocardiaceae</taxon>
        <taxon>Nocardia</taxon>
    </lineage>
</organism>
<accession>A0A9X2EEX4</accession>
<dbReference type="RefSeq" id="WP_251918959.1">
    <property type="nucleotide sequence ID" value="NZ_JAMRXG010000037.1"/>
</dbReference>
<evidence type="ECO:0000259" key="2">
    <source>
        <dbReference type="Pfam" id="PF11181"/>
    </source>
</evidence>
<dbReference type="InterPro" id="IPR025889">
    <property type="entry name" value="GSP17M-like_dom"/>
</dbReference>
<reference evidence="3" key="1">
    <citation type="submission" date="2022-06" db="EMBL/GenBank/DDBJ databases">
        <title>Novel species in genus nocardia.</title>
        <authorList>
            <person name="Li F."/>
        </authorList>
    </citation>
    <scope>NUCLEOTIDE SEQUENCE</scope>
    <source>
        <strain evidence="3">CDC141</strain>
    </source>
</reference>
<proteinExistence type="predicted"/>